<sequence>MTDTTDTAVSESTDEADVSDATPEDAIPDAPLQGSEPDSEPEQDDDEPDTFSRDYVEGLRQENGRWRQKAQRADELAQRLHAELVRATGKLADPTDLPFDENHLTEPDKMAAAIEDLLTRKPHLAARRPTGDIGQGPSPTAAGVDLAAILRGKAG</sequence>
<gene>
    <name evidence="2" type="ORF">NGTWS1702_24670</name>
</gene>
<organism evidence="2 3">
    <name type="scientific">Mycolicibacterium cyprinidarum</name>
    <dbReference type="NCBI Taxonomy" id="2860311"/>
    <lineage>
        <taxon>Bacteria</taxon>
        <taxon>Bacillati</taxon>
        <taxon>Actinomycetota</taxon>
        <taxon>Actinomycetes</taxon>
        <taxon>Mycobacteriales</taxon>
        <taxon>Mycobacteriaceae</taxon>
        <taxon>Mycolicibacterium</taxon>
    </lineage>
</organism>
<feature type="compositionally biased region" description="Polar residues" evidence="1">
    <location>
        <begin position="1"/>
        <end position="11"/>
    </location>
</feature>
<reference evidence="2 3" key="1">
    <citation type="submission" date="2021-08" db="EMBL/GenBank/DDBJ databases">
        <title>Draft genome sequence of Mycolicibacterium sp. NGTWS1702 strain.</title>
        <authorList>
            <person name="Matsumoto M."/>
            <person name="Tang B.C.C."/>
            <person name="Machida Y."/>
            <person name="Matoyama H."/>
            <person name="Kishihara T."/>
            <person name="Sato S."/>
            <person name="Kondo I."/>
            <person name="Sano M."/>
            <person name="Kato G."/>
        </authorList>
    </citation>
    <scope>NUCLEOTIDE SEQUENCE [LARGE SCALE GENOMIC DNA]</scope>
    <source>
        <strain evidence="2 3">NGTWSNA01</strain>
    </source>
</reference>
<evidence type="ECO:0000313" key="3">
    <source>
        <dbReference type="Proteomes" id="UP001060504"/>
    </source>
</evidence>
<feature type="region of interest" description="Disordered" evidence="1">
    <location>
        <begin position="1"/>
        <end position="71"/>
    </location>
</feature>
<protein>
    <recommendedName>
        <fullName evidence="4">Scaffolding protein</fullName>
    </recommendedName>
</protein>
<dbReference type="Proteomes" id="UP001060504">
    <property type="component" value="Unassembled WGS sequence"/>
</dbReference>
<comment type="caution">
    <text evidence="2">The sequence shown here is derived from an EMBL/GenBank/DDBJ whole genome shotgun (WGS) entry which is preliminary data.</text>
</comment>
<proteinExistence type="predicted"/>
<feature type="compositionally biased region" description="Basic and acidic residues" evidence="1">
    <location>
        <begin position="50"/>
        <end position="71"/>
    </location>
</feature>
<feature type="compositionally biased region" description="Acidic residues" evidence="1">
    <location>
        <begin position="37"/>
        <end position="49"/>
    </location>
</feature>
<feature type="compositionally biased region" description="Acidic residues" evidence="1">
    <location>
        <begin position="12"/>
        <end position="27"/>
    </location>
</feature>
<name>A0ABQ4VBE3_9MYCO</name>
<evidence type="ECO:0000256" key="1">
    <source>
        <dbReference type="SAM" id="MobiDB-lite"/>
    </source>
</evidence>
<accession>A0ABQ4VBE3</accession>
<dbReference type="EMBL" id="BPRH01002584">
    <property type="protein sequence ID" value="GJF17757.1"/>
    <property type="molecule type" value="Genomic_DNA"/>
</dbReference>
<keyword evidence="3" id="KW-1185">Reference proteome</keyword>
<evidence type="ECO:0008006" key="4">
    <source>
        <dbReference type="Google" id="ProtNLM"/>
    </source>
</evidence>
<evidence type="ECO:0000313" key="2">
    <source>
        <dbReference type="EMBL" id="GJF17757.1"/>
    </source>
</evidence>